<reference evidence="4" key="1">
    <citation type="submission" date="2021-02" db="EMBL/GenBank/DDBJ databases">
        <authorList>
            <person name="Nowell W R."/>
        </authorList>
    </citation>
    <scope>NUCLEOTIDE SEQUENCE</scope>
</reference>
<evidence type="ECO:0000313" key="2">
    <source>
        <dbReference type="EMBL" id="CAF3331932.1"/>
    </source>
</evidence>
<evidence type="ECO:0000313" key="6">
    <source>
        <dbReference type="Proteomes" id="UP000663851"/>
    </source>
</evidence>
<protein>
    <submittedName>
        <fullName evidence="4">Uncharacterized protein</fullName>
    </submittedName>
</protein>
<dbReference type="Proteomes" id="UP000663872">
    <property type="component" value="Unassembled WGS sequence"/>
</dbReference>
<dbReference type="SUPFAM" id="SSF81321">
    <property type="entry name" value="Family A G protein-coupled receptor-like"/>
    <property type="match status" value="1"/>
</dbReference>
<dbReference type="EMBL" id="CAJNYT010000906">
    <property type="protein sequence ID" value="CAF3382751.1"/>
    <property type="molecule type" value="Genomic_DNA"/>
</dbReference>
<name>A0A820JGA7_9BILA</name>
<gene>
    <name evidence="3" type="ORF">GRG538_LOCUS8354</name>
    <name evidence="4" type="ORF">HFQ381_LOCUS15112</name>
    <name evidence="2" type="ORF">LUA448_LOCUS11184</name>
    <name evidence="5" type="ORF">QYT958_LOCUS30021</name>
</gene>
<keyword evidence="1" id="KW-1133">Transmembrane helix</keyword>
<sequence length="152" mass="17678">MLPMLAISHWEETFDVCLQYSNVLINIYISSEILLYYISALILMIRFGLLAICNTQQPVARTGSQSTTIRGRRTEKPLTRTQLLQMNVHLVFTVPFDVVYSMTALNLSTKTYSVIVVRYLLAVWQKCDYFLYIFSGSTHREELTRILQLSRR</sequence>
<organism evidence="4 6">
    <name type="scientific">Rotaria socialis</name>
    <dbReference type="NCBI Taxonomy" id="392032"/>
    <lineage>
        <taxon>Eukaryota</taxon>
        <taxon>Metazoa</taxon>
        <taxon>Spiralia</taxon>
        <taxon>Gnathifera</taxon>
        <taxon>Rotifera</taxon>
        <taxon>Eurotatoria</taxon>
        <taxon>Bdelloidea</taxon>
        <taxon>Philodinida</taxon>
        <taxon>Philodinidae</taxon>
        <taxon>Rotaria</taxon>
    </lineage>
</organism>
<keyword evidence="1" id="KW-0472">Membrane</keyword>
<dbReference type="AlphaFoldDB" id="A0A820JGA7"/>
<evidence type="ECO:0000313" key="3">
    <source>
        <dbReference type="EMBL" id="CAF3382751.1"/>
    </source>
</evidence>
<evidence type="ECO:0000256" key="1">
    <source>
        <dbReference type="SAM" id="Phobius"/>
    </source>
</evidence>
<dbReference type="Proteomes" id="UP000663851">
    <property type="component" value="Unassembled WGS sequence"/>
</dbReference>
<keyword evidence="1" id="KW-0812">Transmembrane</keyword>
<dbReference type="Proteomes" id="UP000663848">
    <property type="component" value="Unassembled WGS sequence"/>
</dbReference>
<dbReference type="EMBL" id="CAJNYD010001356">
    <property type="protein sequence ID" value="CAF3331932.1"/>
    <property type="molecule type" value="Genomic_DNA"/>
</dbReference>
<feature type="transmembrane region" description="Helical" evidence="1">
    <location>
        <begin position="34"/>
        <end position="53"/>
    </location>
</feature>
<proteinExistence type="predicted"/>
<accession>A0A820JGA7</accession>
<comment type="caution">
    <text evidence="4">The sequence shown here is derived from an EMBL/GenBank/DDBJ whole genome shotgun (WGS) entry which is preliminary data.</text>
</comment>
<dbReference type="Proteomes" id="UP000663833">
    <property type="component" value="Unassembled WGS sequence"/>
</dbReference>
<dbReference type="EMBL" id="CAJOBR010009228">
    <property type="protein sequence ID" value="CAF4890105.1"/>
    <property type="molecule type" value="Genomic_DNA"/>
</dbReference>
<evidence type="ECO:0000313" key="5">
    <source>
        <dbReference type="EMBL" id="CAF4890105.1"/>
    </source>
</evidence>
<evidence type="ECO:0000313" key="4">
    <source>
        <dbReference type="EMBL" id="CAF4325651.1"/>
    </source>
</evidence>
<dbReference type="EMBL" id="CAJOBO010001014">
    <property type="protein sequence ID" value="CAF4325651.1"/>
    <property type="molecule type" value="Genomic_DNA"/>
</dbReference>